<dbReference type="EMBL" id="JAUTDP010000002">
    <property type="protein sequence ID" value="KAK3401369.1"/>
    <property type="molecule type" value="Genomic_DNA"/>
</dbReference>
<name>A0AAE0PKA0_SORBR</name>
<keyword evidence="3" id="KW-1185">Reference proteome</keyword>
<gene>
    <name evidence="2" type="ORF">B0T20DRAFT_491945</name>
</gene>
<comment type="caution">
    <text evidence="2">The sequence shown here is derived from an EMBL/GenBank/DDBJ whole genome shotgun (WGS) entry which is preliminary data.</text>
</comment>
<feature type="region of interest" description="Disordered" evidence="1">
    <location>
        <begin position="1"/>
        <end position="410"/>
    </location>
</feature>
<protein>
    <submittedName>
        <fullName evidence="2">Uncharacterized protein</fullName>
    </submittedName>
</protein>
<reference evidence="2" key="1">
    <citation type="journal article" date="2023" name="Mol. Phylogenet. Evol.">
        <title>Genome-scale phylogeny and comparative genomics of the fungal order Sordariales.</title>
        <authorList>
            <person name="Hensen N."/>
            <person name="Bonometti L."/>
            <person name="Westerberg I."/>
            <person name="Brannstrom I.O."/>
            <person name="Guillou S."/>
            <person name="Cros-Aarteil S."/>
            <person name="Calhoun S."/>
            <person name="Haridas S."/>
            <person name="Kuo A."/>
            <person name="Mondo S."/>
            <person name="Pangilinan J."/>
            <person name="Riley R."/>
            <person name="LaButti K."/>
            <person name="Andreopoulos B."/>
            <person name="Lipzen A."/>
            <person name="Chen C."/>
            <person name="Yan M."/>
            <person name="Daum C."/>
            <person name="Ng V."/>
            <person name="Clum A."/>
            <person name="Steindorff A."/>
            <person name="Ohm R.A."/>
            <person name="Martin F."/>
            <person name="Silar P."/>
            <person name="Natvig D.O."/>
            <person name="Lalanne C."/>
            <person name="Gautier V."/>
            <person name="Ament-Velasquez S.L."/>
            <person name="Kruys A."/>
            <person name="Hutchinson M.I."/>
            <person name="Powell A.J."/>
            <person name="Barry K."/>
            <person name="Miller A.N."/>
            <person name="Grigoriev I.V."/>
            <person name="Debuchy R."/>
            <person name="Gladieux P."/>
            <person name="Hiltunen Thoren M."/>
            <person name="Johannesson H."/>
        </authorList>
    </citation>
    <scope>NUCLEOTIDE SEQUENCE</scope>
    <source>
        <strain evidence="2">FGSC 1904</strain>
    </source>
</reference>
<accession>A0AAE0PKA0</accession>
<sequence>MARRNDRRRQRKDSFRPGRDQQDDDRRRGRDNDQRDDDRRRERDVPSRRSSRDSSYSTRDPPPWPNNDRDRDRDRDRERDRPRDRSRDSVRSRDSYRPPRDRSRDSVRSKDSYRPRSRSPERESKDGRRRSRSPLPPRRVNQIINNDRPGGARPRRLSPPRRERDSDRNVRRLSPLPEERGGDRRDSRSGRNSPAHSTRGDRTPLAARITEPSRAPSRVSSRAPSRSRSPPRTRAPVRVRSPIRARQDDRKAGKLSPLPKGRGSERGNAKSRRPSPAPSTTGGDKALAPAKTKQPSRAPSRAPSPVRPKTPVRAPAPAKPAAKPPAKAPTPVSRPTAAPAPASRATPAPKKAAAPAKAPAPAARPVPASASRPAPAQAASKAPSTTKAPAPAPRPTVPAQATKAPAPKPKSVRNNFHFLELAILLDLVLQDSHVLQKLENCINECEKEDPKTPWEKQEKGKEFLKWFEEYRSSVTKLKPVAPPLSVGNQVMRNHAVLAMKDMLTKNLTAKKLFTELFPKPPKEGEPPQLDPKNKPVVPKPTIDVSTDVICLLRPSFLKRTQYMTFAPYHHPTPSNVLITSSATLTNLAGAHPFTLVSAWPSLSGLKRVAFLWDNIAPTNGPGPLPADLSFLYPGNLPGLETIYILHPEIRPRSEWFYVAPECDTFKGGEGSEALFVEVREVDVEGAGAGAGTKGGSMWEVLGEENGKGKKDVWGRGGGGEMKVSEGVRDALREVRGLEKLYQERVEEMGMGGRKVRVKLLGCIPIKT</sequence>
<feature type="region of interest" description="Disordered" evidence="1">
    <location>
        <begin position="517"/>
        <end position="537"/>
    </location>
</feature>
<evidence type="ECO:0000256" key="1">
    <source>
        <dbReference type="SAM" id="MobiDB-lite"/>
    </source>
</evidence>
<feature type="compositionally biased region" description="Basic residues" evidence="1">
    <location>
        <begin position="1"/>
        <end position="11"/>
    </location>
</feature>
<evidence type="ECO:0000313" key="3">
    <source>
        <dbReference type="Proteomes" id="UP001281003"/>
    </source>
</evidence>
<feature type="compositionally biased region" description="Basic residues" evidence="1">
    <location>
        <begin position="229"/>
        <end position="243"/>
    </location>
</feature>
<organism evidence="2 3">
    <name type="scientific">Sordaria brevicollis</name>
    <dbReference type="NCBI Taxonomy" id="83679"/>
    <lineage>
        <taxon>Eukaryota</taxon>
        <taxon>Fungi</taxon>
        <taxon>Dikarya</taxon>
        <taxon>Ascomycota</taxon>
        <taxon>Pezizomycotina</taxon>
        <taxon>Sordariomycetes</taxon>
        <taxon>Sordariomycetidae</taxon>
        <taxon>Sordariales</taxon>
        <taxon>Sordariaceae</taxon>
        <taxon>Sordaria</taxon>
    </lineage>
</organism>
<feature type="compositionally biased region" description="Basic and acidic residues" evidence="1">
    <location>
        <begin position="177"/>
        <end position="189"/>
    </location>
</feature>
<feature type="compositionally biased region" description="Basic and acidic residues" evidence="1">
    <location>
        <begin position="12"/>
        <end position="52"/>
    </location>
</feature>
<feature type="compositionally biased region" description="Basic and acidic residues" evidence="1">
    <location>
        <begin position="160"/>
        <end position="170"/>
    </location>
</feature>
<reference evidence="2" key="2">
    <citation type="submission" date="2023-07" db="EMBL/GenBank/DDBJ databases">
        <authorList>
            <consortium name="Lawrence Berkeley National Laboratory"/>
            <person name="Haridas S."/>
            <person name="Hensen N."/>
            <person name="Bonometti L."/>
            <person name="Westerberg I."/>
            <person name="Brannstrom I.O."/>
            <person name="Guillou S."/>
            <person name="Cros-Aarteil S."/>
            <person name="Calhoun S."/>
            <person name="Kuo A."/>
            <person name="Mondo S."/>
            <person name="Pangilinan J."/>
            <person name="Riley R."/>
            <person name="LaButti K."/>
            <person name="Andreopoulos B."/>
            <person name="Lipzen A."/>
            <person name="Chen C."/>
            <person name="Yanf M."/>
            <person name="Daum C."/>
            <person name="Ng V."/>
            <person name="Clum A."/>
            <person name="Steindorff A."/>
            <person name="Ohm R."/>
            <person name="Martin F."/>
            <person name="Silar P."/>
            <person name="Natvig D."/>
            <person name="Lalanne C."/>
            <person name="Gautier V."/>
            <person name="Ament-velasquez S.L."/>
            <person name="Kruys A."/>
            <person name="Hutchinson M.I."/>
            <person name="Powell A.J."/>
            <person name="Barry K."/>
            <person name="Miller A.N."/>
            <person name="Grigoriev I.V."/>
            <person name="Debuchy R."/>
            <person name="Gladieux P."/>
            <person name="Thoren M.H."/>
            <person name="Johannesson H."/>
        </authorList>
    </citation>
    <scope>NUCLEOTIDE SEQUENCE</scope>
    <source>
        <strain evidence="2">FGSC 1904</strain>
    </source>
</reference>
<dbReference type="Proteomes" id="UP001281003">
    <property type="component" value="Unassembled WGS sequence"/>
</dbReference>
<feature type="compositionally biased region" description="Low complexity" evidence="1">
    <location>
        <begin position="295"/>
        <end position="321"/>
    </location>
</feature>
<feature type="compositionally biased region" description="Low complexity" evidence="1">
    <location>
        <begin position="212"/>
        <end position="228"/>
    </location>
</feature>
<proteinExistence type="predicted"/>
<feature type="compositionally biased region" description="Low complexity" evidence="1">
    <location>
        <begin position="329"/>
        <end position="389"/>
    </location>
</feature>
<feature type="compositionally biased region" description="Basic and acidic residues" evidence="1">
    <location>
        <begin position="67"/>
        <end position="126"/>
    </location>
</feature>
<dbReference type="AlphaFoldDB" id="A0AAE0PKA0"/>
<evidence type="ECO:0000313" key="2">
    <source>
        <dbReference type="EMBL" id="KAK3401369.1"/>
    </source>
</evidence>
<dbReference type="PRINTS" id="PR01217">
    <property type="entry name" value="PRICHEXTENSN"/>
</dbReference>